<proteinExistence type="inferred from homology"/>
<comment type="similarity">
    <text evidence="1 4">Belongs to the glycosyl hydrolase 1 family.</text>
</comment>
<organism evidence="5 6">
    <name type="scientific">Lactobacillus melliventris</name>
    <dbReference type="NCBI Taxonomy" id="1218507"/>
    <lineage>
        <taxon>Bacteria</taxon>
        <taxon>Bacillati</taxon>
        <taxon>Bacillota</taxon>
        <taxon>Bacilli</taxon>
        <taxon>Lactobacillales</taxon>
        <taxon>Lactobacillaceae</taxon>
        <taxon>Lactobacillus</taxon>
    </lineage>
</organism>
<gene>
    <name evidence="5" type="ORF">JF74_00950</name>
</gene>
<dbReference type="OrthoDB" id="1688691at2"/>
<dbReference type="InterPro" id="IPR033132">
    <property type="entry name" value="GH_1_N_CS"/>
</dbReference>
<dbReference type="GO" id="GO:0016052">
    <property type="term" value="P:carbohydrate catabolic process"/>
    <property type="evidence" value="ECO:0007669"/>
    <property type="project" value="TreeGrafter"/>
</dbReference>
<dbReference type="HOGENOM" id="CLU_001859_0_2_9"/>
<dbReference type="InterPro" id="IPR001360">
    <property type="entry name" value="Glyco_hydro_1"/>
</dbReference>
<protein>
    <submittedName>
        <fullName evidence="5">6-phospho-beta-glucosidase</fullName>
    </submittedName>
</protein>
<dbReference type="FunFam" id="3.20.20.80:FF:000004">
    <property type="entry name" value="Beta-glucosidase 6-phospho-beta-glucosidase"/>
    <property type="match status" value="1"/>
</dbReference>
<keyword evidence="2" id="KW-0378">Hydrolase</keyword>
<evidence type="ECO:0000256" key="4">
    <source>
        <dbReference type="RuleBase" id="RU003690"/>
    </source>
</evidence>
<name>A0A0F4LIA6_9LACO</name>
<sequence>MNKIFPDSFMFGGAIAANQAEGAFEQDGKGLSTADVQPYLPNVPKTDLHFNDMDSETLKKYIQGDYYYPKRQGVHFYERYQEYIDELAKMHCQTLRLSIAWTRIFPNGDEDSPNEKGLEFYDDLFDYMLKKGIEPIVTINHYELPLNLVQKYGGWYNRKLVKLFVNYSKVILDRYHKQVKYWIVINQINLIHFEAFASLGILMDKVDNYQEAKYQAVHHEFVASAMVTKYAHELDNSLKMGVMLADSLVDPMTPSPQDSLLAFKRNRLQYYFGDVPIRGEYPQFILNYFKENNIDLQIKEGDLEVIKENTADFLCVSYYYTNTVDATKDSMEPAEVEKNPYIKANEWGWGINPNGLYEHISAYWDRYHLPMMIGENGFGYNDVLTKDKKVHDSYRIDYTNEHLIALLKAINDGAEVFAYCSWAPFDLISAGTAEMSKRYGFIFVDYDDYSNGSGKLIPKDSFYWYRKVIDTRGTFLFNEDK</sequence>
<keyword evidence="3" id="KW-0326">Glycosidase</keyword>
<dbReference type="Proteomes" id="UP000033531">
    <property type="component" value="Unassembled WGS sequence"/>
</dbReference>
<dbReference type="InterPro" id="IPR017853">
    <property type="entry name" value="GH"/>
</dbReference>
<evidence type="ECO:0000256" key="3">
    <source>
        <dbReference type="ARBA" id="ARBA00023295"/>
    </source>
</evidence>
<dbReference type="STRING" id="1218507.JF74_00950"/>
<dbReference type="PANTHER" id="PTHR10353">
    <property type="entry name" value="GLYCOSYL HYDROLASE"/>
    <property type="match status" value="1"/>
</dbReference>
<dbReference type="EMBL" id="JXLI01000003">
    <property type="protein sequence ID" value="KJY58592.1"/>
    <property type="molecule type" value="Genomic_DNA"/>
</dbReference>
<accession>A0A0F4LIA6</accession>
<dbReference type="PATRIC" id="fig|1218507.3.peg.249"/>
<dbReference type="GO" id="GO:0005829">
    <property type="term" value="C:cytosol"/>
    <property type="evidence" value="ECO:0007669"/>
    <property type="project" value="TreeGrafter"/>
</dbReference>
<dbReference type="Pfam" id="PF00232">
    <property type="entry name" value="Glyco_hydro_1"/>
    <property type="match status" value="1"/>
</dbReference>
<evidence type="ECO:0000256" key="1">
    <source>
        <dbReference type="ARBA" id="ARBA00010838"/>
    </source>
</evidence>
<evidence type="ECO:0000256" key="2">
    <source>
        <dbReference type="ARBA" id="ARBA00022801"/>
    </source>
</evidence>
<dbReference type="SUPFAM" id="SSF51445">
    <property type="entry name" value="(Trans)glycosidases"/>
    <property type="match status" value="1"/>
</dbReference>
<evidence type="ECO:0000313" key="6">
    <source>
        <dbReference type="Proteomes" id="UP000033531"/>
    </source>
</evidence>
<dbReference type="AlphaFoldDB" id="A0A0F4LIA6"/>
<dbReference type="GO" id="GO:0008422">
    <property type="term" value="F:beta-glucosidase activity"/>
    <property type="evidence" value="ECO:0007669"/>
    <property type="project" value="TreeGrafter"/>
</dbReference>
<dbReference type="PRINTS" id="PR00131">
    <property type="entry name" value="GLHYDRLASE1"/>
</dbReference>
<dbReference type="RefSeq" id="WP_046324066.1">
    <property type="nucleotide sequence ID" value="NZ_JBHTMT010000009.1"/>
</dbReference>
<reference evidence="5 6" key="1">
    <citation type="submission" date="2015-01" db="EMBL/GenBank/DDBJ databases">
        <title>Comparative genomics of the lactic acid bacteria isolated from the honey bee gut.</title>
        <authorList>
            <person name="Ellegaard K.M."/>
            <person name="Tamarit D."/>
            <person name="Javelind E."/>
            <person name="Olofsson T."/>
            <person name="Andersson S.G."/>
            <person name="Vasquez A."/>
        </authorList>
    </citation>
    <scope>NUCLEOTIDE SEQUENCE [LARGE SCALE GENOMIC DNA]</scope>
    <source>
        <strain evidence="5 6">Hma8</strain>
    </source>
</reference>
<comment type="caution">
    <text evidence="5">The sequence shown here is derived from an EMBL/GenBank/DDBJ whole genome shotgun (WGS) entry which is preliminary data.</text>
</comment>
<dbReference type="PANTHER" id="PTHR10353:SF122">
    <property type="entry name" value="6-PHOSPHO-BETA-GLUCOSIDASE ASCB-RELATED"/>
    <property type="match status" value="1"/>
</dbReference>
<evidence type="ECO:0000313" key="5">
    <source>
        <dbReference type="EMBL" id="KJY58592.1"/>
    </source>
</evidence>
<dbReference type="PROSITE" id="PS00653">
    <property type="entry name" value="GLYCOSYL_HYDROL_F1_2"/>
    <property type="match status" value="1"/>
</dbReference>
<dbReference type="Gene3D" id="3.20.20.80">
    <property type="entry name" value="Glycosidases"/>
    <property type="match status" value="1"/>
</dbReference>